<reference evidence="1" key="2">
    <citation type="submission" date="2024-05" db="EMBL/GenBank/DDBJ databases">
        <title>Discovery of novel RNA viruses in commercially relevant seaweeds Alaria esculenta and Saccharina latissima.</title>
        <authorList>
            <person name="Dekker R.J."/>
            <person name="de Leeuw W.C."/>
            <person name="van Olst M."/>
            <person name="Ensink W.A."/>
            <person name="van Leeuwen S."/>
            <person name="Cohen J."/>
            <person name="Timmermans K.R."/>
            <person name="Breit T.M."/>
            <person name="Jonker M.J."/>
        </authorList>
    </citation>
    <scope>NUCLEOTIDE SEQUENCE</scope>
    <source>
        <strain evidence="1">Slv-NL2</strain>
    </source>
</reference>
<accession>A0AB38ZN75</accession>
<dbReference type="EMBL" id="PP793783">
    <property type="protein sequence ID" value="XAX95855.1"/>
    <property type="molecule type" value="Genomic_RNA"/>
</dbReference>
<sequence length="349" mass="36553">MAPSLKIKRGKTVKPKQKLRVSGSGLTSLARLINDPCKAPLVAPQYGASSGGYLTKLSSFSKIDFANGSDGWLVWFPDYHGRKGIAGQGANIFVYQNDNAVNTPNNTSSNPLGGSDTAVTGLGGWSIDDPAYSFVAGTIVQDARAAAACVKLTYTGRNDALAGRVGVLEGVPRDALLTGGGVNPPTITEMFNYAATVSRTPMDEVELKFRPSEGSELYRNATPSDSAFVIGDSAPTSIGEGTPTGVGQGIGFCWSGMDTSTSITLDFLKVLEWRPEFQSGLVSPPQHVADGGGNMVSRAIAYLDRHFPGWQHNLGKIGSSVAARIAQTAFKGPANDLLRIGAAAAPMLL</sequence>
<reference evidence="1" key="1">
    <citation type="journal article" date="2024" name="bioRxiv">
        <title>Genome sequences of three Konjac mosaic virus (KoMV) variants.</title>
        <authorList>
            <person name="Breit T.M."/>
            <person name="de Leeuw W.C."/>
            <person name="van Olst M.F."/>
            <person name="Ensink W.A."/>
            <person name="van Leeuwen S.M."/>
            <person name="Jonker M.J."/>
            <person name="Dekker R.J."/>
        </authorList>
    </citation>
    <scope>NUCLEOTIDE SEQUENCE</scope>
    <source>
        <strain evidence="1">Slv-NL2</strain>
    </source>
</reference>
<keyword evidence="1" id="KW-0167">Capsid protein</keyword>
<protein>
    <submittedName>
        <fullName evidence="1">Coat protein</fullName>
    </submittedName>
</protein>
<evidence type="ECO:0000313" key="1">
    <source>
        <dbReference type="EMBL" id="XAX95855.1"/>
    </source>
</evidence>
<dbReference type="GO" id="GO:0019028">
    <property type="term" value="C:viral capsid"/>
    <property type="evidence" value="ECO:0007669"/>
    <property type="project" value="UniProtKB-KW"/>
</dbReference>
<organism evidence="1">
    <name type="scientific">Saccharina latissima RNA virus 2</name>
    <dbReference type="NCBI Taxonomy" id="3153342"/>
    <lineage>
        <taxon>Viruses</taxon>
        <taxon>Riboviria</taxon>
    </lineage>
</organism>
<name>A0AB38ZN75_9VIRU</name>
<keyword evidence="1" id="KW-0946">Virion</keyword>
<proteinExistence type="predicted"/>